<reference evidence="7" key="1">
    <citation type="submission" date="2018-12" db="EMBL/GenBank/DDBJ databases">
        <title>Complete genome sequence of Roseovarius sp. MME-070.</title>
        <authorList>
            <person name="Nam Y.-D."/>
            <person name="Kang J."/>
            <person name="Chung W.-H."/>
            <person name="Park Y.S."/>
        </authorList>
    </citation>
    <scope>NUCLEOTIDE SEQUENCE [LARGE SCALE GENOMIC DNA]</scope>
    <source>
        <strain evidence="7">MME-070</strain>
    </source>
</reference>
<dbReference type="InterPro" id="IPR005119">
    <property type="entry name" value="LysR_subst-bd"/>
</dbReference>
<dbReference type="AlphaFoldDB" id="A0A6I6IM81"/>
<sequence>MSQPVPSLNWLRVFEAAARYQSFARAAGELNMSAAAVSQQIRALEARLGTPLFDRHAHAVSLTEMGQAYLPAVQHALVSLQEATEGLFGSAQQQSVFIEAVPLFADGVLAQVIASFRVLHPEVEVTLTTDLGGGQATRRYHDLRVIFGTPTGTDGLSEWLLGERLYPVATPALAAEVSDPADLLKHPLIDVAQHRTGWAYVFEKMGFVSRAARYIRTDSTVMAAALAREGAGIALARAPASDAVMRGAGLVPCLDGFMLTGAYGYHLTYADHPALRRPAQLFRAHLHAACRTLEAGP</sequence>
<keyword evidence="4" id="KW-0804">Transcription</keyword>
<evidence type="ECO:0000256" key="2">
    <source>
        <dbReference type="ARBA" id="ARBA00023015"/>
    </source>
</evidence>
<comment type="similarity">
    <text evidence="1">Belongs to the LysR transcriptional regulatory family.</text>
</comment>
<proteinExistence type="inferred from homology"/>
<dbReference type="KEGG" id="rom:EI983_05070"/>
<dbReference type="InterPro" id="IPR000847">
    <property type="entry name" value="LysR_HTH_N"/>
</dbReference>
<accession>A0A6I6IM81</accession>
<feature type="domain" description="HTH lysR-type" evidence="5">
    <location>
        <begin position="6"/>
        <end position="63"/>
    </location>
</feature>
<dbReference type="Gene3D" id="3.40.190.10">
    <property type="entry name" value="Periplasmic binding protein-like II"/>
    <property type="match status" value="2"/>
</dbReference>
<dbReference type="PRINTS" id="PR00039">
    <property type="entry name" value="HTHLYSR"/>
</dbReference>
<gene>
    <name evidence="6" type="ORF">EI983_05070</name>
</gene>
<organism evidence="6 7">
    <name type="scientific">Roseovarius faecimaris</name>
    <dbReference type="NCBI Taxonomy" id="2494550"/>
    <lineage>
        <taxon>Bacteria</taxon>
        <taxon>Pseudomonadati</taxon>
        <taxon>Pseudomonadota</taxon>
        <taxon>Alphaproteobacteria</taxon>
        <taxon>Rhodobacterales</taxon>
        <taxon>Roseobacteraceae</taxon>
        <taxon>Roseovarius</taxon>
    </lineage>
</organism>
<evidence type="ECO:0000313" key="7">
    <source>
        <dbReference type="Proteomes" id="UP000428330"/>
    </source>
</evidence>
<keyword evidence="7" id="KW-1185">Reference proteome</keyword>
<dbReference type="PANTHER" id="PTHR30537">
    <property type="entry name" value="HTH-TYPE TRANSCRIPTIONAL REGULATOR"/>
    <property type="match status" value="1"/>
</dbReference>
<dbReference type="SUPFAM" id="SSF53850">
    <property type="entry name" value="Periplasmic binding protein-like II"/>
    <property type="match status" value="1"/>
</dbReference>
<dbReference type="Proteomes" id="UP000428330">
    <property type="component" value="Chromosome"/>
</dbReference>
<dbReference type="InterPro" id="IPR036388">
    <property type="entry name" value="WH-like_DNA-bd_sf"/>
</dbReference>
<evidence type="ECO:0000256" key="3">
    <source>
        <dbReference type="ARBA" id="ARBA00023125"/>
    </source>
</evidence>
<protein>
    <submittedName>
        <fullName evidence="6">LysR family transcriptional regulator</fullName>
    </submittedName>
</protein>
<dbReference type="Pfam" id="PF03466">
    <property type="entry name" value="LysR_substrate"/>
    <property type="match status" value="1"/>
</dbReference>
<dbReference type="PANTHER" id="PTHR30537:SF74">
    <property type="entry name" value="HTH-TYPE TRANSCRIPTIONAL REGULATOR TRPI"/>
    <property type="match status" value="1"/>
</dbReference>
<keyword evidence="3" id="KW-0238">DNA-binding</keyword>
<dbReference type="InterPro" id="IPR036390">
    <property type="entry name" value="WH_DNA-bd_sf"/>
</dbReference>
<dbReference type="InterPro" id="IPR058163">
    <property type="entry name" value="LysR-type_TF_proteobact-type"/>
</dbReference>
<dbReference type="FunFam" id="1.10.10.10:FF:000001">
    <property type="entry name" value="LysR family transcriptional regulator"/>
    <property type="match status" value="1"/>
</dbReference>
<dbReference type="GO" id="GO:0003700">
    <property type="term" value="F:DNA-binding transcription factor activity"/>
    <property type="evidence" value="ECO:0007669"/>
    <property type="project" value="InterPro"/>
</dbReference>
<dbReference type="GO" id="GO:0006351">
    <property type="term" value="P:DNA-templated transcription"/>
    <property type="evidence" value="ECO:0007669"/>
    <property type="project" value="TreeGrafter"/>
</dbReference>
<dbReference type="OrthoDB" id="9807765at2"/>
<dbReference type="Pfam" id="PF00126">
    <property type="entry name" value="HTH_1"/>
    <property type="match status" value="1"/>
</dbReference>
<evidence type="ECO:0000259" key="5">
    <source>
        <dbReference type="PROSITE" id="PS50931"/>
    </source>
</evidence>
<dbReference type="Gene3D" id="1.10.10.10">
    <property type="entry name" value="Winged helix-like DNA-binding domain superfamily/Winged helix DNA-binding domain"/>
    <property type="match status" value="1"/>
</dbReference>
<dbReference type="GO" id="GO:0043565">
    <property type="term" value="F:sequence-specific DNA binding"/>
    <property type="evidence" value="ECO:0007669"/>
    <property type="project" value="TreeGrafter"/>
</dbReference>
<dbReference type="SUPFAM" id="SSF46785">
    <property type="entry name" value="Winged helix' DNA-binding domain"/>
    <property type="match status" value="1"/>
</dbReference>
<name>A0A6I6IM81_9RHOB</name>
<evidence type="ECO:0000256" key="4">
    <source>
        <dbReference type="ARBA" id="ARBA00023163"/>
    </source>
</evidence>
<evidence type="ECO:0000313" key="6">
    <source>
        <dbReference type="EMBL" id="QGX97685.1"/>
    </source>
</evidence>
<dbReference type="EMBL" id="CP034348">
    <property type="protein sequence ID" value="QGX97685.1"/>
    <property type="molecule type" value="Genomic_DNA"/>
</dbReference>
<evidence type="ECO:0000256" key="1">
    <source>
        <dbReference type="ARBA" id="ARBA00009437"/>
    </source>
</evidence>
<dbReference type="RefSeq" id="WP_157706318.1">
    <property type="nucleotide sequence ID" value="NZ_CP034348.1"/>
</dbReference>
<dbReference type="PROSITE" id="PS50931">
    <property type="entry name" value="HTH_LYSR"/>
    <property type="match status" value="1"/>
</dbReference>
<keyword evidence="2" id="KW-0805">Transcription regulation</keyword>